<name>W0VC12_9BURK</name>
<accession>W0VC12</accession>
<dbReference type="AlphaFoldDB" id="W0VC12"/>
<dbReference type="HOGENOM" id="CLU_3234705_0_0_4"/>
<dbReference type="Proteomes" id="UP000027604">
    <property type="component" value="Chromosome I"/>
</dbReference>
<feature type="region of interest" description="Disordered" evidence="1">
    <location>
        <begin position="1"/>
        <end position="22"/>
    </location>
</feature>
<gene>
    <name evidence="2" type="ORF">GJA_4285</name>
</gene>
<feature type="compositionally biased region" description="Low complexity" evidence="1">
    <location>
        <begin position="8"/>
        <end position="22"/>
    </location>
</feature>
<keyword evidence="3" id="KW-1185">Reference proteome</keyword>
<dbReference type="EMBL" id="HG322949">
    <property type="protein sequence ID" value="CDG84893.1"/>
    <property type="molecule type" value="Genomic_DNA"/>
</dbReference>
<protein>
    <submittedName>
        <fullName evidence="2">Uncharacterized protein</fullName>
    </submittedName>
</protein>
<organism evidence="2 3">
    <name type="scientific">Janthinobacterium agaricidamnosum NBRC 102515 = DSM 9628</name>
    <dbReference type="NCBI Taxonomy" id="1349767"/>
    <lineage>
        <taxon>Bacteria</taxon>
        <taxon>Pseudomonadati</taxon>
        <taxon>Pseudomonadota</taxon>
        <taxon>Betaproteobacteria</taxon>
        <taxon>Burkholderiales</taxon>
        <taxon>Oxalobacteraceae</taxon>
        <taxon>Janthinobacterium</taxon>
    </lineage>
</organism>
<evidence type="ECO:0000313" key="3">
    <source>
        <dbReference type="Proteomes" id="UP000027604"/>
    </source>
</evidence>
<evidence type="ECO:0000313" key="2">
    <source>
        <dbReference type="EMBL" id="CDG84893.1"/>
    </source>
</evidence>
<proteinExistence type="predicted"/>
<sequence>MQFFESKLAGTSAANAAEETETSNAAATLAKRLFLDICFPKYF</sequence>
<dbReference type="KEGG" id="jag:GJA_4285"/>
<dbReference type="STRING" id="1349767.GJA_4285"/>
<reference evidence="2 3" key="1">
    <citation type="journal article" date="2015" name="Genome Announc.">
        <title>Genome Sequence of Mushroom Soft-Rot Pathogen Janthinobacterium agaricidamnosum.</title>
        <authorList>
            <person name="Graupner K."/>
            <person name="Lackner G."/>
            <person name="Hertweck C."/>
        </authorList>
    </citation>
    <scope>NUCLEOTIDE SEQUENCE [LARGE SCALE GENOMIC DNA]</scope>
    <source>
        <strain evidence="3">NBRC 102515 / DSM 9628</strain>
    </source>
</reference>
<evidence type="ECO:0000256" key="1">
    <source>
        <dbReference type="SAM" id="MobiDB-lite"/>
    </source>
</evidence>